<gene>
    <name evidence="3" type="ORF">U0042_08115</name>
</gene>
<feature type="region of interest" description="Disordered" evidence="1">
    <location>
        <begin position="441"/>
        <end position="466"/>
    </location>
</feature>
<dbReference type="RefSeq" id="WP_114810506.1">
    <property type="nucleotide sequence ID" value="NZ_CP139965.1"/>
</dbReference>
<dbReference type="EMBL" id="CP139965">
    <property type="protein sequence ID" value="WQD79633.1"/>
    <property type="molecule type" value="Genomic_DNA"/>
</dbReference>
<feature type="transmembrane region" description="Helical" evidence="2">
    <location>
        <begin position="166"/>
        <end position="187"/>
    </location>
</feature>
<accession>A0ABZ0WQJ8</accession>
<keyword evidence="2" id="KW-1133">Transmembrane helix</keyword>
<keyword evidence="2" id="KW-0812">Transmembrane</keyword>
<organism evidence="3 4">
    <name type="scientific">Paraburkholderia kururiensis</name>
    <dbReference type="NCBI Taxonomy" id="984307"/>
    <lineage>
        <taxon>Bacteria</taxon>
        <taxon>Pseudomonadati</taxon>
        <taxon>Pseudomonadota</taxon>
        <taxon>Betaproteobacteria</taxon>
        <taxon>Burkholderiales</taxon>
        <taxon>Burkholderiaceae</taxon>
        <taxon>Paraburkholderia</taxon>
    </lineage>
</organism>
<evidence type="ECO:0000256" key="2">
    <source>
        <dbReference type="SAM" id="Phobius"/>
    </source>
</evidence>
<evidence type="ECO:0000313" key="4">
    <source>
        <dbReference type="Proteomes" id="UP001325479"/>
    </source>
</evidence>
<evidence type="ECO:0000313" key="3">
    <source>
        <dbReference type="EMBL" id="WQD79633.1"/>
    </source>
</evidence>
<keyword evidence="4" id="KW-1185">Reference proteome</keyword>
<proteinExistence type="predicted"/>
<evidence type="ECO:0000256" key="1">
    <source>
        <dbReference type="SAM" id="MobiDB-lite"/>
    </source>
</evidence>
<dbReference type="Proteomes" id="UP001325479">
    <property type="component" value="Chromosome"/>
</dbReference>
<keyword evidence="2" id="KW-0472">Membrane</keyword>
<reference evidence="3 4" key="1">
    <citation type="submission" date="2023-12" db="EMBL/GenBank/DDBJ databases">
        <title>Genome sequencing and assembly of bacterial species from a model synthetic community.</title>
        <authorList>
            <person name="Hogle S.L."/>
        </authorList>
    </citation>
    <scope>NUCLEOTIDE SEQUENCE [LARGE SCALE GENOMIC DNA]</scope>
    <source>
        <strain evidence="3 4">HAMBI 2494</strain>
    </source>
</reference>
<feature type="compositionally biased region" description="Low complexity" evidence="1">
    <location>
        <begin position="364"/>
        <end position="390"/>
    </location>
</feature>
<feature type="region of interest" description="Disordered" evidence="1">
    <location>
        <begin position="354"/>
        <end position="417"/>
    </location>
</feature>
<sequence length="466" mass="47125">MKLLRILTGVHAGAELRLSPGTHRIGPDDDADIRISDWRGADVLLAVDADGVVSARRLVPETAEAVEMESGAAGASVDAASGFQPGGGTLAVSPQASGTTPADANAPIDPGTVLLVDFVPMQFGETVLCVGWSDAAWPSDLDLLSTLLIKPSEERREAERSRRRKIAGIALACAMLGAVIVIGSVLMTTMVSRAALPHDAGGLAQRVNDALATAHMNELHAHAQGNTVLVTGMVGTPEDDVAVRRLLARFSQTAIYRRYDVAQNDVHSIEDSLGVRGARVAYAGNGAFDVTGSVANPADLDAAIARVRHDLSENVRAIRSHVTQSAENQPLPPSFSMLMTSDTVRYAETPDGVKHIYAQPDPPDGASGAAAGSADGASGAAAAQADGASGVPPTVTTGAATGVMEPTPGPRAASGAPAGTAFSAAVSAATSAAAAGTGITTGIASNATPNPASSTAAASRPTPHTP</sequence>
<protein>
    <submittedName>
        <fullName evidence="3">Secretion protein</fullName>
    </submittedName>
</protein>
<name>A0ABZ0WQJ8_9BURK</name>